<evidence type="ECO:0000313" key="2">
    <source>
        <dbReference type="Proteomes" id="UP001501444"/>
    </source>
</evidence>
<dbReference type="Proteomes" id="UP001501444">
    <property type="component" value="Unassembled WGS sequence"/>
</dbReference>
<organism evidence="1 2">
    <name type="scientific">Dactylosporangium salmoneum</name>
    <dbReference type="NCBI Taxonomy" id="53361"/>
    <lineage>
        <taxon>Bacteria</taxon>
        <taxon>Bacillati</taxon>
        <taxon>Actinomycetota</taxon>
        <taxon>Actinomycetes</taxon>
        <taxon>Micromonosporales</taxon>
        <taxon>Micromonosporaceae</taxon>
        <taxon>Dactylosporangium</taxon>
    </lineage>
</organism>
<keyword evidence="2" id="KW-1185">Reference proteome</keyword>
<dbReference type="EMBL" id="BAAARV010000046">
    <property type="protein sequence ID" value="GAA2358901.1"/>
    <property type="molecule type" value="Genomic_DNA"/>
</dbReference>
<reference evidence="2" key="1">
    <citation type="journal article" date="2019" name="Int. J. Syst. Evol. Microbiol.">
        <title>The Global Catalogue of Microorganisms (GCM) 10K type strain sequencing project: providing services to taxonomists for standard genome sequencing and annotation.</title>
        <authorList>
            <consortium name="The Broad Institute Genomics Platform"/>
            <consortium name="The Broad Institute Genome Sequencing Center for Infectious Disease"/>
            <person name="Wu L."/>
            <person name="Ma J."/>
        </authorList>
    </citation>
    <scope>NUCLEOTIDE SEQUENCE [LARGE SCALE GENOMIC DNA]</scope>
    <source>
        <strain evidence="2">JCM 3272</strain>
    </source>
</reference>
<name>A0ABP5TTW2_9ACTN</name>
<protein>
    <submittedName>
        <fullName evidence="1">Uncharacterized protein</fullName>
    </submittedName>
</protein>
<comment type="caution">
    <text evidence="1">The sequence shown here is derived from an EMBL/GenBank/DDBJ whole genome shotgun (WGS) entry which is preliminary data.</text>
</comment>
<gene>
    <name evidence="1" type="ORF">GCM10010170_052990</name>
</gene>
<accession>A0ABP5TTW2</accession>
<evidence type="ECO:0000313" key="1">
    <source>
        <dbReference type="EMBL" id="GAA2358901.1"/>
    </source>
</evidence>
<proteinExistence type="predicted"/>
<sequence length="111" mass="11760">MNGAPKCQSSVEWAPALGANAPTASAVAAAKMPAFAVNLTIRVAFLRSWIMRLGRPEPAIARGSPIARVNQECARLRPDIQQLRFMGRGAVASRIPPAETHNPGRGCEISG</sequence>